<comment type="catalytic activity">
    <reaction evidence="8">
        <text>guanosine(9) in tRNA + S-adenosyl-L-methionine = N(1)-methylguanosine(9) in tRNA + S-adenosyl-L-homocysteine + H(+)</text>
        <dbReference type="Rhea" id="RHEA:43156"/>
        <dbReference type="Rhea" id="RHEA-COMP:10367"/>
        <dbReference type="Rhea" id="RHEA-COMP:10368"/>
        <dbReference type="ChEBI" id="CHEBI:15378"/>
        <dbReference type="ChEBI" id="CHEBI:57856"/>
        <dbReference type="ChEBI" id="CHEBI:59789"/>
        <dbReference type="ChEBI" id="CHEBI:73542"/>
        <dbReference type="ChEBI" id="CHEBI:74269"/>
        <dbReference type="EC" id="2.1.1.221"/>
    </reaction>
</comment>
<evidence type="ECO:0000256" key="7">
    <source>
        <dbReference type="ARBA" id="ARBA00032166"/>
    </source>
</evidence>
<dbReference type="Proteomes" id="UP000515788">
    <property type="component" value="Chromosome 7"/>
</dbReference>
<evidence type="ECO:0000256" key="3">
    <source>
        <dbReference type="ARBA" id="ARBA00022603"/>
    </source>
</evidence>
<dbReference type="KEGG" id="tgb:HG536_0G02050"/>
<evidence type="ECO:0000256" key="1">
    <source>
        <dbReference type="ARBA" id="ARBA00012797"/>
    </source>
</evidence>
<sequence length="327" mass="37967">MSFEKMQFKQASTMASPLVSIKSQAIEMSEPNEEITVRRSTVIPPVPEGMSKRQWKKVWKKQHYKDHQEEYAKVRKQKRQRAKENRRAKLQAFLERGEAIPEELKRPPKVNANQKPSGIKIIIDCAFGDLMNDKEIVSMSNQITRTYSSNRRENHCADVVVTSFNKRLKQRFDEGLKGCKYEEWQNFKFVPDEQPIVEADKSRLVYLTADTDEKLECLEPGMTYIVGGIVDKNRHKLLCYNKAKELGIPTRRLPIGEYINLAGRKVLTTTHVIQLMLKYFDNRDWKEALEYVLPPRKLERSDNDQKDDSESNGTVEETSVEPANSEL</sequence>
<dbReference type="PANTHER" id="PTHR13563:SF13">
    <property type="entry name" value="TRNA METHYLTRANSFERASE 10 HOMOLOG A"/>
    <property type="match status" value="1"/>
</dbReference>
<dbReference type="EC" id="2.1.1.221" evidence="1"/>
<feature type="binding site" evidence="10">
    <location>
        <position position="207"/>
    </location>
    <ligand>
        <name>S-adenosyl-L-methionine</name>
        <dbReference type="ChEBI" id="CHEBI:59789"/>
    </ligand>
</feature>
<evidence type="ECO:0000256" key="10">
    <source>
        <dbReference type="PIRSR" id="PIRSR016323-2"/>
    </source>
</evidence>
<dbReference type="GO" id="GO:0005634">
    <property type="term" value="C:nucleus"/>
    <property type="evidence" value="ECO:0007669"/>
    <property type="project" value="TreeGrafter"/>
</dbReference>
<dbReference type="GO" id="GO:0002939">
    <property type="term" value="P:tRNA N1-guanine methylation"/>
    <property type="evidence" value="ECO:0007669"/>
    <property type="project" value="TreeGrafter"/>
</dbReference>
<dbReference type="GO" id="GO:0052905">
    <property type="term" value="F:tRNA (guanosine(9)-N1)-methyltransferase activity"/>
    <property type="evidence" value="ECO:0007669"/>
    <property type="project" value="UniProtKB-EC"/>
</dbReference>
<dbReference type="PIRSF" id="PIRSF016323">
    <property type="entry name" value="tRNA_m1G_mtfrase_met"/>
    <property type="match status" value="1"/>
</dbReference>
<dbReference type="RefSeq" id="XP_037141020.1">
    <property type="nucleotide sequence ID" value="XM_037285124.1"/>
</dbReference>
<feature type="domain" description="SAM-dependent MTase TRM10-type" evidence="12">
    <location>
        <begin position="107"/>
        <end position="300"/>
    </location>
</feature>
<feature type="binding site" evidence="10">
    <location>
        <position position="253"/>
    </location>
    <ligand>
        <name>S-adenosyl-L-methionine</name>
        <dbReference type="ChEBI" id="CHEBI:59789"/>
    </ligand>
</feature>
<dbReference type="EMBL" id="CP059252">
    <property type="protein sequence ID" value="QLL34346.1"/>
    <property type="molecule type" value="Genomic_DNA"/>
</dbReference>
<evidence type="ECO:0000256" key="9">
    <source>
        <dbReference type="PIRSR" id="PIRSR016323-1"/>
    </source>
</evidence>
<dbReference type="InterPro" id="IPR028564">
    <property type="entry name" value="MT_TRM10-typ"/>
</dbReference>
<protein>
    <recommendedName>
        <fullName evidence="2">tRNA (guanine(9)-N1)-methyltransferase</fullName>
        <ecNumber evidence="1">2.1.1.221</ecNumber>
    </recommendedName>
    <alternativeName>
        <fullName evidence="7">tRNA methyltransferase 10</fullName>
    </alternativeName>
    <alternativeName>
        <fullName evidence="6">tRNA(m1G9)-methyltransferase</fullName>
    </alternativeName>
</protein>
<evidence type="ECO:0000313" key="14">
    <source>
        <dbReference type="Proteomes" id="UP000515788"/>
    </source>
</evidence>
<dbReference type="InterPro" id="IPR016653">
    <property type="entry name" value="TRM10/TRM10A"/>
</dbReference>
<feature type="binding site" evidence="10">
    <location>
        <position position="239"/>
    </location>
    <ligand>
        <name>S-adenosyl-L-methionine</name>
        <dbReference type="ChEBI" id="CHEBI:59789"/>
    </ligand>
</feature>
<evidence type="ECO:0000256" key="11">
    <source>
        <dbReference type="SAM" id="MobiDB-lite"/>
    </source>
</evidence>
<dbReference type="InterPro" id="IPR038459">
    <property type="entry name" value="MT_TRM10-typ_sf"/>
</dbReference>
<keyword evidence="14" id="KW-1185">Reference proteome</keyword>
<proteinExistence type="predicted"/>
<dbReference type="GO" id="GO:0000049">
    <property type="term" value="F:tRNA binding"/>
    <property type="evidence" value="ECO:0007669"/>
    <property type="project" value="TreeGrafter"/>
</dbReference>
<feature type="active site" description="Proton acceptor" evidence="9">
    <location>
        <position position="231"/>
    </location>
</feature>
<gene>
    <name evidence="13" type="ORF">HG536_0G02050</name>
</gene>
<evidence type="ECO:0000256" key="4">
    <source>
        <dbReference type="ARBA" id="ARBA00022679"/>
    </source>
</evidence>
<keyword evidence="4" id="KW-0808">Transferase</keyword>
<feature type="binding site" evidence="10">
    <location>
        <position position="227"/>
    </location>
    <ligand>
        <name>S-adenosyl-L-methionine</name>
        <dbReference type="ChEBI" id="CHEBI:59789"/>
    </ligand>
</feature>
<feature type="compositionally biased region" description="Basic and acidic residues" evidence="11">
    <location>
        <begin position="296"/>
        <end position="309"/>
    </location>
</feature>
<dbReference type="OrthoDB" id="278300at2759"/>
<evidence type="ECO:0000256" key="8">
    <source>
        <dbReference type="ARBA" id="ARBA00048434"/>
    </source>
</evidence>
<dbReference type="PROSITE" id="PS51675">
    <property type="entry name" value="SAM_MT_TRM10"/>
    <property type="match status" value="1"/>
</dbReference>
<evidence type="ECO:0000313" key="13">
    <source>
        <dbReference type="EMBL" id="QLL34346.1"/>
    </source>
</evidence>
<name>A0A7G3ZLG0_9SACH</name>
<dbReference type="GeneID" id="59327587"/>
<evidence type="ECO:0000259" key="12">
    <source>
        <dbReference type="PROSITE" id="PS51675"/>
    </source>
</evidence>
<evidence type="ECO:0000256" key="2">
    <source>
        <dbReference type="ARBA" id="ARBA00020451"/>
    </source>
</evidence>
<organism evidence="13 14">
    <name type="scientific">Torulaspora globosa</name>
    <dbReference type="NCBI Taxonomy" id="48254"/>
    <lineage>
        <taxon>Eukaryota</taxon>
        <taxon>Fungi</taxon>
        <taxon>Dikarya</taxon>
        <taxon>Ascomycota</taxon>
        <taxon>Saccharomycotina</taxon>
        <taxon>Saccharomycetes</taxon>
        <taxon>Saccharomycetales</taxon>
        <taxon>Saccharomycetaceae</taxon>
        <taxon>Torulaspora</taxon>
    </lineage>
</organism>
<dbReference type="AlphaFoldDB" id="A0A7G3ZLG0"/>
<keyword evidence="3" id="KW-0489">Methyltransferase</keyword>
<evidence type="ECO:0000256" key="6">
    <source>
        <dbReference type="ARBA" id="ARBA00031792"/>
    </source>
</evidence>
<dbReference type="CDD" id="cd18089">
    <property type="entry name" value="SPOUT_Trm10-like"/>
    <property type="match status" value="1"/>
</dbReference>
<dbReference type="InterPro" id="IPR007356">
    <property type="entry name" value="tRNA_m1G_MeTrfase_euk"/>
</dbReference>
<accession>A0A7G3ZLG0</accession>
<dbReference type="PANTHER" id="PTHR13563">
    <property type="entry name" value="TRNA (GUANINE-9-) METHYLTRANSFERASE"/>
    <property type="match status" value="1"/>
</dbReference>
<reference evidence="13 14" key="1">
    <citation type="submission" date="2020-06" db="EMBL/GenBank/DDBJ databases">
        <title>The yeast mating-type switching endonuclease HO is a domesticated member of an unorthodox homing genetic element family.</title>
        <authorList>
            <person name="Coughlan A.Y."/>
            <person name="Lombardi L."/>
            <person name="Braun-Galleani S."/>
            <person name="Martos A.R."/>
            <person name="Galeote V."/>
            <person name="Bigey F."/>
            <person name="Dequin S."/>
            <person name="Byrne K.P."/>
            <person name="Wolfe K.H."/>
        </authorList>
    </citation>
    <scope>NUCLEOTIDE SEQUENCE [LARGE SCALE GENOMIC DNA]</scope>
    <source>
        <strain evidence="13 14">CBS764</strain>
    </source>
</reference>
<evidence type="ECO:0000256" key="5">
    <source>
        <dbReference type="ARBA" id="ARBA00022691"/>
    </source>
</evidence>
<dbReference type="Gene3D" id="3.40.1280.30">
    <property type="match status" value="1"/>
</dbReference>
<feature type="region of interest" description="Disordered" evidence="11">
    <location>
        <begin position="296"/>
        <end position="327"/>
    </location>
</feature>
<keyword evidence="5" id="KW-0949">S-adenosyl-L-methionine</keyword>